<dbReference type="AlphaFoldDB" id="A0A7C4D2Y2"/>
<keyword evidence="1" id="KW-0812">Transmembrane</keyword>
<sequence length="756" mass="87408">MMKKIALLVTILIYISIFSGMHNIDIYGQTIDVPSLEFDESLEAIIPLRDIYSALYSNTITTLYIYKGVPKSLNIYNGDSYLEIHFRIAIDGRNLLSHTNSSSIVFYGYGVSSRHKLGKENDIQITLYTASLYRYNSFYLMLCLPNARQTLITLDIYVSSNLSISTIDSSYSKTFGIEINNKTLYLVLLDKPFVDYIYTEQSISMNISISRCMNLLIGFDKVLMYIDRRSVYNLIEFSKQYFTNILSDLPRIDTKYKSIQKLYMFSIYMKLNRFSHIGYIDFSTNINPLDLISLSYIFKFSNFRYGLIYLLNGFSYGLYDLDEPVIQYSYLDIIINLYKAYGPAIKRYVNEHYLEKIYNDTIKYIENKEDSLNWVKICFKYLILEKMKEYCSYTLCRNFENIDSYLDSIHRLLKQSSSIVENMSEDVLLILAFTSLSNNLCIYIDRFIDSIEKLNISALHYNGLVELYIIVLARCNRIEESMTFLNKYFEYSLKQESISINSDYVMLYGFYGVYIEYRHTKQYIVLNPSVPPPLANTSIHLYINMKKITIHYLGWGSTILSLYIDVNRYQDNKIPLDDVSIYSRIVVELDKKSSTSLLTLMVTENGVPVKFKPITIYASFYNFSIVLYTDDKGVITVSVPCLSPLSIYVDDKSYTVLITRCLSNENISIDIGIEGLSPLENTSNDTTKHTLTGPSPITLHTYTHTSNNYMEHIESSQLQESIDNSTILNIVVITLIILIPSSIGILLVIHLKRLIK</sequence>
<accession>A0A7C4D2Y2</accession>
<gene>
    <name evidence="2" type="ORF">ENU31_01145</name>
</gene>
<evidence type="ECO:0000313" key="2">
    <source>
        <dbReference type="EMBL" id="HGM07004.1"/>
    </source>
</evidence>
<reference evidence="2" key="1">
    <citation type="journal article" date="2020" name="mSystems">
        <title>Genome- and Community-Level Interaction Insights into Carbon Utilization and Element Cycling Functions of Hydrothermarchaeota in Hydrothermal Sediment.</title>
        <authorList>
            <person name="Zhou Z."/>
            <person name="Liu Y."/>
            <person name="Xu W."/>
            <person name="Pan J."/>
            <person name="Luo Z.H."/>
            <person name="Li M."/>
        </authorList>
    </citation>
    <scope>NUCLEOTIDE SEQUENCE [LARGE SCALE GENOMIC DNA]</scope>
    <source>
        <strain evidence="2">SpSt-658</strain>
    </source>
</reference>
<feature type="transmembrane region" description="Helical" evidence="1">
    <location>
        <begin position="727"/>
        <end position="749"/>
    </location>
</feature>
<dbReference type="EMBL" id="DTCA01000043">
    <property type="protein sequence ID" value="HGM07004.1"/>
    <property type="molecule type" value="Genomic_DNA"/>
</dbReference>
<keyword evidence="1" id="KW-1133">Transmembrane helix</keyword>
<comment type="caution">
    <text evidence="2">The sequence shown here is derived from an EMBL/GenBank/DDBJ whole genome shotgun (WGS) entry which is preliminary data.</text>
</comment>
<protein>
    <submittedName>
        <fullName evidence="2">Uncharacterized protein</fullName>
    </submittedName>
</protein>
<keyword evidence="1" id="KW-0472">Membrane</keyword>
<name>A0A7C4D2Y2_9CREN</name>
<evidence type="ECO:0000256" key="1">
    <source>
        <dbReference type="SAM" id="Phobius"/>
    </source>
</evidence>
<organism evidence="2">
    <name type="scientific">Ignisphaera aggregans</name>
    <dbReference type="NCBI Taxonomy" id="334771"/>
    <lineage>
        <taxon>Archaea</taxon>
        <taxon>Thermoproteota</taxon>
        <taxon>Thermoprotei</taxon>
        <taxon>Desulfurococcales</taxon>
        <taxon>Desulfurococcaceae</taxon>
        <taxon>Ignisphaera</taxon>
    </lineage>
</organism>
<proteinExistence type="predicted"/>